<dbReference type="Proteomes" id="UP000321577">
    <property type="component" value="Unassembled WGS sequence"/>
</dbReference>
<gene>
    <name evidence="1" type="ORF">BGE01nite_42740</name>
</gene>
<proteinExistence type="predicted"/>
<reference evidence="1 2" key="1">
    <citation type="submission" date="2019-07" db="EMBL/GenBank/DDBJ databases">
        <title>Whole genome shotgun sequence of Brevifollis gellanilyticus NBRC 108608.</title>
        <authorList>
            <person name="Hosoyama A."/>
            <person name="Uohara A."/>
            <person name="Ohji S."/>
            <person name="Ichikawa N."/>
        </authorList>
    </citation>
    <scope>NUCLEOTIDE SEQUENCE [LARGE SCALE GENOMIC DNA]</scope>
    <source>
        <strain evidence="1 2">NBRC 108608</strain>
    </source>
</reference>
<protein>
    <submittedName>
        <fullName evidence="1">Uncharacterized protein</fullName>
    </submittedName>
</protein>
<comment type="caution">
    <text evidence="1">The sequence shown here is derived from an EMBL/GenBank/DDBJ whole genome shotgun (WGS) entry which is preliminary data.</text>
</comment>
<evidence type="ECO:0000313" key="2">
    <source>
        <dbReference type="Proteomes" id="UP000321577"/>
    </source>
</evidence>
<accession>A0A512ME19</accession>
<evidence type="ECO:0000313" key="1">
    <source>
        <dbReference type="EMBL" id="GEP44983.1"/>
    </source>
</evidence>
<dbReference type="AlphaFoldDB" id="A0A512ME19"/>
<name>A0A512ME19_9BACT</name>
<sequence>MALPRLKDKISNQASEFYGSKFNHIHDVLDGLGRSLEAVEDPRKIAISPAMKGAQADPLDTVAFRRRQYG</sequence>
<organism evidence="1 2">
    <name type="scientific">Brevifollis gellanilyticus</name>
    <dbReference type="NCBI Taxonomy" id="748831"/>
    <lineage>
        <taxon>Bacteria</taxon>
        <taxon>Pseudomonadati</taxon>
        <taxon>Verrucomicrobiota</taxon>
        <taxon>Verrucomicrobiia</taxon>
        <taxon>Verrucomicrobiales</taxon>
        <taxon>Verrucomicrobiaceae</taxon>
    </lineage>
</organism>
<keyword evidence="2" id="KW-1185">Reference proteome</keyword>
<dbReference type="EMBL" id="BKAG01000040">
    <property type="protein sequence ID" value="GEP44983.1"/>
    <property type="molecule type" value="Genomic_DNA"/>
</dbReference>